<dbReference type="EMBL" id="CP001738">
    <property type="protein sequence ID" value="ACY98879.1"/>
    <property type="molecule type" value="Genomic_DNA"/>
</dbReference>
<dbReference type="HOGENOM" id="CLU_2866339_0_0_11"/>
<evidence type="ECO:0000313" key="3">
    <source>
        <dbReference type="Proteomes" id="UP000001918"/>
    </source>
</evidence>
<feature type="region of interest" description="Disordered" evidence="1">
    <location>
        <begin position="1"/>
        <end position="33"/>
    </location>
</feature>
<organism evidence="2 3">
    <name type="scientific">Thermomonospora curvata (strain ATCC 19995 / DSM 43183 / JCM 3096 / KCTC 9072 / NBRC 15933 / NCIMB 10081 / Henssen B9)</name>
    <dbReference type="NCBI Taxonomy" id="471852"/>
    <lineage>
        <taxon>Bacteria</taxon>
        <taxon>Bacillati</taxon>
        <taxon>Actinomycetota</taxon>
        <taxon>Actinomycetes</taxon>
        <taxon>Streptosporangiales</taxon>
        <taxon>Thermomonosporaceae</taxon>
        <taxon>Thermomonospora</taxon>
    </lineage>
</organism>
<dbReference type="Proteomes" id="UP000001918">
    <property type="component" value="Chromosome"/>
</dbReference>
<evidence type="ECO:0000313" key="2">
    <source>
        <dbReference type="EMBL" id="ACY98879.1"/>
    </source>
</evidence>
<keyword evidence="3" id="KW-1185">Reference proteome</keyword>
<sequence length="64" mass="6896">MGRTGRTLPWPLLLARGGAGPSRRPDGGPAGDHASVAARVHHLDRQQEGEPLVFYRGTYGRFDG</sequence>
<proteinExistence type="predicted"/>
<gene>
    <name evidence="2" type="ordered locus">Tcur_3341</name>
</gene>
<dbReference type="STRING" id="471852.Tcur_3341"/>
<dbReference type="AlphaFoldDB" id="D1AAG6"/>
<dbReference type="KEGG" id="tcu:Tcur_3341"/>
<protein>
    <submittedName>
        <fullName evidence="2">Uncharacterized protein</fullName>
    </submittedName>
</protein>
<evidence type="ECO:0000256" key="1">
    <source>
        <dbReference type="SAM" id="MobiDB-lite"/>
    </source>
</evidence>
<accession>D1AAG6</accession>
<reference evidence="2 3" key="1">
    <citation type="journal article" date="2011" name="Stand. Genomic Sci.">
        <title>Complete genome sequence of Thermomonospora curvata type strain (B9).</title>
        <authorList>
            <person name="Chertkov O."/>
            <person name="Sikorski J."/>
            <person name="Nolan M."/>
            <person name="Lapidus A."/>
            <person name="Lucas S."/>
            <person name="Del Rio T.G."/>
            <person name="Tice H."/>
            <person name="Cheng J.F."/>
            <person name="Goodwin L."/>
            <person name="Pitluck S."/>
            <person name="Liolios K."/>
            <person name="Ivanova N."/>
            <person name="Mavromatis K."/>
            <person name="Mikhailova N."/>
            <person name="Ovchinnikova G."/>
            <person name="Pati A."/>
            <person name="Chen A."/>
            <person name="Palaniappan K."/>
            <person name="Djao O.D."/>
            <person name="Land M."/>
            <person name="Hauser L."/>
            <person name="Chang Y.J."/>
            <person name="Jeffries C.D."/>
            <person name="Brettin T."/>
            <person name="Han C."/>
            <person name="Detter J.C."/>
            <person name="Rohde M."/>
            <person name="Goker M."/>
            <person name="Woyke T."/>
            <person name="Bristow J."/>
            <person name="Eisen J.A."/>
            <person name="Markowitz V."/>
            <person name="Hugenholtz P."/>
            <person name="Klenk H.P."/>
            <person name="Kyrpides N.C."/>
        </authorList>
    </citation>
    <scope>NUCLEOTIDE SEQUENCE [LARGE SCALE GENOMIC DNA]</scope>
    <source>
        <strain evidence="3">ATCC 19995 / DSM 43183 / JCM 3096 / KCTC 9072 / NBRC 15933 / NCIMB 10081 / Henssen B9</strain>
    </source>
</reference>
<name>D1AAG6_THECD</name>